<protein>
    <submittedName>
        <fullName evidence="3">Glycosyltransferase family 2 protein</fullName>
    </submittedName>
</protein>
<dbReference type="GO" id="GO:0016758">
    <property type="term" value="F:hexosyltransferase activity"/>
    <property type="evidence" value="ECO:0007669"/>
    <property type="project" value="UniProtKB-ARBA"/>
</dbReference>
<gene>
    <name evidence="3" type="ORF">EEX84_08605</name>
</gene>
<comment type="similarity">
    <text evidence="1">Belongs to the glycosyltransferase 2 family.</text>
</comment>
<dbReference type="Gene3D" id="3.90.550.10">
    <property type="entry name" value="Spore Coat Polysaccharide Biosynthesis Protein SpsA, Chain A"/>
    <property type="match status" value="1"/>
</dbReference>
<name>A0A3M8P780_9BACL</name>
<dbReference type="InterPro" id="IPR029044">
    <property type="entry name" value="Nucleotide-diphossugar_trans"/>
</dbReference>
<organism evidence="3 4">
    <name type="scientific">Planococcus salinus</name>
    <dbReference type="NCBI Taxonomy" id="1848460"/>
    <lineage>
        <taxon>Bacteria</taxon>
        <taxon>Bacillati</taxon>
        <taxon>Bacillota</taxon>
        <taxon>Bacilli</taxon>
        <taxon>Bacillales</taxon>
        <taxon>Caryophanaceae</taxon>
        <taxon>Planococcus</taxon>
    </lineage>
</organism>
<dbReference type="InterPro" id="IPR001173">
    <property type="entry name" value="Glyco_trans_2-like"/>
</dbReference>
<keyword evidence="3" id="KW-0808">Transferase</keyword>
<dbReference type="EMBL" id="RIAX01000005">
    <property type="protein sequence ID" value="RNF39526.1"/>
    <property type="molecule type" value="Genomic_DNA"/>
</dbReference>
<dbReference type="OrthoDB" id="199095at2"/>
<dbReference type="SUPFAM" id="SSF53448">
    <property type="entry name" value="Nucleotide-diphospho-sugar transferases"/>
    <property type="match status" value="1"/>
</dbReference>
<feature type="domain" description="Glycosyltransferase 2-like" evidence="2">
    <location>
        <begin position="9"/>
        <end position="127"/>
    </location>
</feature>
<dbReference type="Pfam" id="PF00535">
    <property type="entry name" value="Glycos_transf_2"/>
    <property type="match status" value="1"/>
</dbReference>
<dbReference type="PANTHER" id="PTHR22916">
    <property type="entry name" value="GLYCOSYLTRANSFERASE"/>
    <property type="match status" value="1"/>
</dbReference>
<evidence type="ECO:0000313" key="4">
    <source>
        <dbReference type="Proteomes" id="UP000275473"/>
    </source>
</evidence>
<sequence length="304" mass="35327">MKNDKVMVSIICTSYNHGEFIAEAIESFLMQKTDFAFEILIHDDASTDHTAQIIREYEKKYPDLIKPIYQNENQYSQGVLVELINHERAKGKYIAVCEGDDYWTSPYKLQKQVDYMESHPECSMCVHAASKVSAKSHKVVAPIRPSKRDKVFSVAEVIEGGGGLFATNSIMYSKEKVLKMPSFYMNATVGDYPLVIYSALQGTIFYMDENMSAYRVEVNGSWTNTEVSNIENKIKHYDDIADMLDEINRYTNFRYHEVIERTKKRDRFFLLLKQHKFKEALKSDYKECYMHTGFLKKVIKKLIV</sequence>
<reference evidence="3 4" key="1">
    <citation type="journal article" date="2018" name="Int. J. Syst. Evol. Microbiol.">
        <title>Planococcus salinus sp. nov., a moderately halophilic bacterium isolated from a saline-alkali soil.</title>
        <authorList>
            <person name="Gan L."/>
        </authorList>
    </citation>
    <scope>NUCLEOTIDE SEQUENCE [LARGE SCALE GENOMIC DNA]</scope>
    <source>
        <strain evidence="3 4">LCB217</strain>
    </source>
</reference>
<keyword evidence="4" id="KW-1185">Reference proteome</keyword>
<dbReference type="RefSeq" id="WP_123165226.1">
    <property type="nucleotide sequence ID" value="NZ_RIAX01000005.1"/>
</dbReference>
<evidence type="ECO:0000256" key="1">
    <source>
        <dbReference type="ARBA" id="ARBA00006739"/>
    </source>
</evidence>
<dbReference type="Proteomes" id="UP000275473">
    <property type="component" value="Unassembled WGS sequence"/>
</dbReference>
<proteinExistence type="inferred from homology"/>
<dbReference type="AlphaFoldDB" id="A0A3M8P780"/>
<evidence type="ECO:0000313" key="3">
    <source>
        <dbReference type="EMBL" id="RNF39526.1"/>
    </source>
</evidence>
<dbReference type="PANTHER" id="PTHR22916:SF3">
    <property type="entry name" value="UDP-GLCNAC:BETAGAL BETA-1,3-N-ACETYLGLUCOSAMINYLTRANSFERASE-LIKE PROTEIN 1"/>
    <property type="match status" value="1"/>
</dbReference>
<evidence type="ECO:0000259" key="2">
    <source>
        <dbReference type="Pfam" id="PF00535"/>
    </source>
</evidence>
<accession>A0A3M8P780</accession>
<comment type="caution">
    <text evidence="3">The sequence shown here is derived from an EMBL/GenBank/DDBJ whole genome shotgun (WGS) entry which is preliminary data.</text>
</comment>
<dbReference type="CDD" id="cd00761">
    <property type="entry name" value="Glyco_tranf_GTA_type"/>
    <property type="match status" value="1"/>
</dbReference>